<keyword evidence="1" id="KW-0472">Membrane</keyword>
<comment type="caution">
    <text evidence="2">The sequence shown here is derived from an EMBL/GenBank/DDBJ whole genome shotgun (WGS) entry which is preliminary data.</text>
</comment>
<keyword evidence="1" id="KW-1133">Transmembrane helix</keyword>
<dbReference type="PROSITE" id="PS00409">
    <property type="entry name" value="PROKAR_NTER_METHYL"/>
    <property type="match status" value="1"/>
</dbReference>
<dbReference type="InterPro" id="IPR012902">
    <property type="entry name" value="N_methyl_site"/>
</dbReference>
<evidence type="ECO:0008006" key="4">
    <source>
        <dbReference type="Google" id="ProtNLM"/>
    </source>
</evidence>
<sequence length="194" mass="21093">MPITRIKKGQKGFTLIEIMVSVSIFAIILLISSGSIYTIFDANGKSQNLRSVMDNLNYTLESMTRTIRFGYDYHCDRGVTPTYLPRDCGSGASSLVLVADSGSEIIYDLNNGRITRSIDGATNDMTSSDVTVSTLTFWVLGSDPYCSPESGCSTTDTAQPRVIIVVQGYVGPKLTTRSSFSLQTTVSQRVVDAK</sequence>
<dbReference type="AlphaFoldDB" id="A0A1G2URB5"/>
<dbReference type="Proteomes" id="UP000176558">
    <property type="component" value="Unassembled WGS sequence"/>
</dbReference>
<accession>A0A1G2URB5</accession>
<reference evidence="2 3" key="1">
    <citation type="journal article" date="2016" name="Nat. Commun.">
        <title>Thousands of microbial genomes shed light on interconnected biogeochemical processes in an aquifer system.</title>
        <authorList>
            <person name="Anantharaman K."/>
            <person name="Brown C.T."/>
            <person name="Hug L.A."/>
            <person name="Sharon I."/>
            <person name="Castelle C.J."/>
            <person name="Probst A.J."/>
            <person name="Thomas B.C."/>
            <person name="Singh A."/>
            <person name="Wilkins M.J."/>
            <person name="Karaoz U."/>
            <person name="Brodie E.L."/>
            <person name="Williams K.H."/>
            <person name="Hubbard S.S."/>
            <person name="Banfield J.F."/>
        </authorList>
    </citation>
    <scope>NUCLEOTIDE SEQUENCE [LARGE SCALE GENOMIC DNA]</scope>
</reference>
<name>A0A1G2URB5_9BACT</name>
<dbReference type="NCBIfam" id="TIGR02532">
    <property type="entry name" value="IV_pilin_GFxxxE"/>
    <property type="match status" value="1"/>
</dbReference>
<keyword evidence="1" id="KW-0812">Transmembrane</keyword>
<dbReference type="Pfam" id="PF07963">
    <property type="entry name" value="N_methyl"/>
    <property type="match status" value="1"/>
</dbReference>
<dbReference type="EMBL" id="MHWT01000025">
    <property type="protein sequence ID" value="OHB11931.1"/>
    <property type="molecule type" value="Genomic_DNA"/>
</dbReference>
<evidence type="ECO:0000313" key="2">
    <source>
        <dbReference type="EMBL" id="OHB11931.1"/>
    </source>
</evidence>
<protein>
    <recommendedName>
        <fullName evidence="4">Prepilin-type N-terminal cleavage/methylation domain-containing protein</fullName>
    </recommendedName>
</protein>
<feature type="transmembrane region" description="Helical" evidence="1">
    <location>
        <begin position="12"/>
        <end position="40"/>
    </location>
</feature>
<organism evidence="2 3">
    <name type="scientific">Candidatus Zambryskibacteria bacterium RIFCSPLOWO2_12_FULL_39_23</name>
    <dbReference type="NCBI Taxonomy" id="1802776"/>
    <lineage>
        <taxon>Bacteria</taxon>
        <taxon>Candidatus Zambryskiibacteriota</taxon>
    </lineage>
</organism>
<evidence type="ECO:0000313" key="3">
    <source>
        <dbReference type="Proteomes" id="UP000176558"/>
    </source>
</evidence>
<proteinExistence type="predicted"/>
<gene>
    <name evidence="2" type="ORF">A3G99_02605</name>
</gene>
<evidence type="ECO:0000256" key="1">
    <source>
        <dbReference type="SAM" id="Phobius"/>
    </source>
</evidence>